<evidence type="ECO:0000313" key="2">
    <source>
        <dbReference type="EMBL" id="MCF1715610.1"/>
    </source>
</evidence>
<dbReference type="CDD" id="cd00158">
    <property type="entry name" value="RHOD"/>
    <property type="match status" value="1"/>
</dbReference>
<evidence type="ECO:0000259" key="1">
    <source>
        <dbReference type="PROSITE" id="PS50206"/>
    </source>
</evidence>
<dbReference type="InterPro" id="IPR050229">
    <property type="entry name" value="GlpE_sulfurtransferase"/>
</dbReference>
<dbReference type="PROSITE" id="PS50206">
    <property type="entry name" value="RHODANESE_3"/>
    <property type="match status" value="1"/>
</dbReference>
<dbReference type="EMBL" id="JAKEVY010000003">
    <property type="protein sequence ID" value="MCF1715610.1"/>
    <property type="molecule type" value="Genomic_DNA"/>
</dbReference>
<accession>A0ABS9BJ35</accession>
<dbReference type="Pfam" id="PF00581">
    <property type="entry name" value="Rhodanese"/>
    <property type="match status" value="1"/>
</dbReference>
<dbReference type="SMART" id="SM00450">
    <property type="entry name" value="RHOD"/>
    <property type="match status" value="1"/>
</dbReference>
<proteinExistence type="predicted"/>
<dbReference type="PANTHER" id="PTHR43031:SF1">
    <property type="entry name" value="PYRIDINE NUCLEOTIDE-DISULPHIDE OXIDOREDUCTASE"/>
    <property type="match status" value="1"/>
</dbReference>
<dbReference type="InterPro" id="IPR001763">
    <property type="entry name" value="Rhodanese-like_dom"/>
</dbReference>
<reference evidence="2 3" key="1">
    <citation type="submission" date="2022-01" db="EMBL/GenBank/DDBJ databases">
        <title>Flavihumibacter sp. nov., isolated from sediment of a river.</title>
        <authorList>
            <person name="Liu H."/>
        </authorList>
    </citation>
    <scope>NUCLEOTIDE SEQUENCE [LARGE SCALE GENOMIC DNA]</scope>
    <source>
        <strain evidence="2 3">RY-1</strain>
    </source>
</reference>
<keyword evidence="3" id="KW-1185">Reference proteome</keyword>
<evidence type="ECO:0000313" key="3">
    <source>
        <dbReference type="Proteomes" id="UP001200145"/>
    </source>
</evidence>
<name>A0ABS9BJ35_9BACT</name>
<dbReference type="Proteomes" id="UP001200145">
    <property type="component" value="Unassembled WGS sequence"/>
</dbReference>
<protein>
    <submittedName>
        <fullName evidence="2">Rhodanese-like domain-containing protein</fullName>
    </submittedName>
</protein>
<feature type="domain" description="Rhodanese" evidence="1">
    <location>
        <begin position="19"/>
        <end position="96"/>
    </location>
</feature>
<organism evidence="2 3">
    <name type="scientific">Flavihumibacter fluminis</name>
    <dbReference type="NCBI Taxonomy" id="2909236"/>
    <lineage>
        <taxon>Bacteria</taxon>
        <taxon>Pseudomonadati</taxon>
        <taxon>Bacteroidota</taxon>
        <taxon>Chitinophagia</taxon>
        <taxon>Chitinophagales</taxon>
        <taxon>Chitinophagaceae</taxon>
        <taxon>Flavihumibacter</taxon>
    </lineage>
</organism>
<dbReference type="PANTHER" id="PTHR43031">
    <property type="entry name" value="FAD-DEPENDENT OXIDOREDUCTASE"/>
    <property type="match status" value="1"/>
</dbReference>
<gene>
    <name evidence="2" type="ORF">L0U88_13315</name>
</gene>
<dbReference type="RefSeq" id="WP_234866560.1">
    <property type="nucleotide sequence ID" value="NZ_JAKEVY010000003.1"/>
</dbReference>
<dbReference type="SUPFAM" id="SSF52821">
    <property type="entry name" value="Rhodanese/Cell cycle control phosphatase"/>
    <property type="match status" value="1"/>
</dbReference>
<dbReference type="Gene3D" id="3.40.250.10">
    <property type="entry name" value="Rhodanese-like domain"/>
    <property type="match status" value="1"/>
</dbReference>
<comment type="caution">
    <text evidence="2">The sequence shown here is derived from an EMBL/GenBank/DDBJ whole genome shotgun (WGS) entry which is preliminary data.</text>
</comment>
<sequence length="101" mass="10763">MMNIFKSMFGPAEDFKALKEAGAIVLDVRTPAEFQSGHVKGSVNIPLDILNKQLNSLKKEGKAIIAVCRSGNRSAMAVSQLKAAGIEAYNGGAWNSLQGKI</sequence>
<dbReference type="InterPro" id="IPR036873">
    <property type="entry name" value="Rhodanese-like_dom_sf"/>
</dbReference>